<dbReference type="InterPro" id="IPR021822">
    <property type="entry name" value="DUF3405"/>
</dbReference>
<dbReference type="EMBL" id="KB822704">
    <property type="protein sequence ID" value="ETI24776.1"/>
    <property type="molecule type" value="Genomic_DNA"/>
</dbReference>
<dbReference type="RefSeq" id="XP_008726712.1">
    <property type="nucleotide sequence ID" value="XM_008728490.1"/>
</dbReference>
<sequence>MAMQVAHFRRYGIHILAFVGLTLLLVFLYREEGISILRDSIPIPFEAASPPQPLPSATRTPCIGPRGRSVQEDRDDQIWAESLDLPFPEPVGGSYAALGLPTTFNTPDIRYGPYGYNEEVETYPRTRVEWSSVKWADLQNECLASNKDRFGRTDTITTDRRFTLRGRINPERLTARKAETGRTAIVLRSWEGYNYTSLDRYHIRSLIVEAGLQSNADIAVFLLVDVKDKDGARRIFHDSKSYDRALEELVPAEFQDIAILFDFELLGSWYPAIEEHSAFFQVYQPLQLFAQLFPGFDHYWQLEMDVKITGHAGEWLGAMARFARNQPRKQSVERSSYYYMPRVHGTYEEFSSAVNQSLNGGGIWGPVRIPDLPHPVGPQPPVADPSMDDFEWGVGEDADLILTNGLADVKATKYWPFKGWVHGFKEGEETPRWYSPVAMGRYSWNLLNAMHHAQVHQGLALSSEATAVSFALYHGLKVVFPPHPWYHHPQADREVGVEELGQLFNGGTPAENAETNHGLAFGRAMYDPNGVYSLFNGGTWWWVPGYPGRSFKQWMNHDTNEMPSMLREFNGQIWAPMMALHPVKVGDNA</sequence>
<feature type="transmembrane region" description="Helical" evidence="2">
    <location>
        <begin position="12"/>
        <end position="29"/>
    </location>
</feature>
<dbReference type="HOGENOM" id="CLU_009650_2_2_1"/>
<name>V9DDK7_9EURO</name>
<keyword evidence="2" id="KW-0472">Membrane</keyword>
<dbReference type="OrthoDB" id="3353407at2759"/>
<keyword evidence="2" id="KW-1133">Transmembrane helix</keyword>
<keyword evidence="2" id="KW-0812">Transmembrane</keyword>
<dbReference type="GeneID" id="19982639"/>
<dbReference type="Proteomes" id="UP000030678">
    <property type="component" value="Unassembled WGS sequence"/>
</dbReference>
<dbReference type="AlphaFoldDB" id="V9DDK7"/>
<evidence type="ECO:0000256" key="1">
    <source>
        <dbReference type="SAM" id="MobiDB-lite"/>
    </source>
</evidence>
<dbReference type="Pfam" id="PF11885">
    <property type="entry name" value="DUF3405"/>
    <property type="match status" value="1"/>
</dbReference>
<protein>
    <submittedName>
        <fullName evidence="3">Uncharacterized protein</fullName>
    </submittedName>
</protein>
<proteinExistence type="predicted"/>
<feature type="region of interest" description="Disordered" evidence="1">
    <location>
        <begin position="48"/>
        <end position="70"/>
    </location>
</feature>
<gene>
    <name evidence="3" type="ORF">G647_04146</name>
</gene>
<dbReference type="VEuPathDB" id="FungiDB:G647_04146"/>
<organism evidence="3 4">
    <name type="scientific">Cladophialophora carrionii CBS 160.54</name>
    <dbReference type="NCBI Taxonomy" id="1279043"/>
    <lineage>
        <taxon>Eukaryota</taxon>
        <taxon>Fungi</taxon>
        <taxon>Dikarya</taxon>
        <taxon>Ascomycota</taxon>
        <taxon>Pezizomycotina</taxon>
        <taxon>Eurotiomycetes</taxon>
        <taxon>Chaetothyriomycetidae</taxon>
        <taxon>Chaetothyriales</taxon>
        <taxon>Herpotrichiellaceae</taxon>
        <taxon>Cladophialophora</taxon>
    </lineage>
</organism>
<evidence type="ECO:0000313" key="4">
    <source>
        <dbReference type="Proteomes" id="UP000030678"/>
    </source>
</evidence>
<evidence type="ECO:0000313" key="3">
    <source>
        <dbReference type="EMBL" id="ETI24776.1"/>
    </source>
</evidence>
<evidence type="ECO:0000256" key="2">
    <source>
        <dbReference type="SAM" id="Phobius"/>
    </source>
</evidence>
<dbReference type="PANTHER" id="PTHR36205">
    <property type="entry name" value="CHROMOSOME 19, WHOLE GENOME SHOTGUN SEQUENCE"/>
    <property type="match status" value="1"/>
</dbReference>
<reference evidence="3 4" key="1">
    <citation type="submission" date="2013-03" db="EMBL/GenBank/DDBJ databases">
        <title>The Genome Sequence of Cladophialophora carrionii CBS 160.54.</title>
        <authorList>
            <consortium name="The Broad Institute Genomics Platform"/>
            <person name="Cuomo C."/>
            <person name="de Hoog S."/>
            <person name="Gorbushina A."/>
            <person name="Walker B."/>
            <person name="Young S.K."/>
            <person name="Zeng Q."/>
            <person name="Gargeya S."/>
            <person name="Fitzgerald M."/>
            <person name="Haas B."/>
            <person name="Abouelleil A."/>
            <person name="Allen A.W."/>
            <person name="Alvarado L."/>
            <person name="Arachchi H.M."/>
            <person name="Berlin A.M."/>
            <person name="Chapman S.B."/>
            <person name="Gainer-Dewar J."/>
            <person name="Goldberg J."/>
            <person name="Griggs A."/>
            <person name="Gujja S."/>
            <person name="Hansen M."/>
            <person name="Howarth C."/>
            <person name="Imamovic A."/>
            <person name="Ireland A."/>
            <person name="Larimer J."/>
            <person name="McCowan C."/>
            <person name="Murphy C."/>
            <person name="Pearson M."/>
            <person name="Poon T.W."/>
            <person name="Priest M."/>
            <person name="Roberts A."/>
            <person name="Saif S."/>
            <person name="Shea T."/>
            <person name="Sisk P."/>
            <person name="Sykes S."/>
            <person name="Wortman J."/>
            <person name="Nusbaum C."/>
            <person name="Birren B."/>
        </authorList>
    </citation>
    <scope>NUCLEOTIDE SEQUENCE [LARGE SCALE GENOMIC DNA]</scope>
    <source>
        <strain evidence="3 4">CBS 160.54</strain>
    </source>
</reference>
<dbReference type="PANTHER" id="PTHR36205:SF2">
    <property type="entry name" value="MAJOR FACILITATOR SUPERFAMILY TRANSPORTER"/>
    <property type="match status" value="1"/>
</dbReference>
<accession>V9DDK7</accession>